<feature type="region of interest" description="Disordered" evidence="1">
    <location>
        <begin position="27"/>
        <end position="48"/>
    </location>
</feature>
<evidence type="ECO:0000256" key="1">
    <source>
        <dbReference type="SAM" id="MobiDB-lite"/>
    </source>
</evidence>
<evidence type="ECO:0000313" key="2">
    <source>
        <dbReference type="EMBL" id="VFU64951.1"/>
    </source>
</evidence>
<sequence>MWKILVRLHTLQVSFRSTILLKEKNKSNSDLTEIPKSSMRASEDPTEKGDWINHFSSSRGQVCFFKRSNTFLKFMRVIVMQTQFNQRSAEFDIAQRHPHQELIRDRTSTASEFYLRRGNRQEEI</sequence>
<accession>A0A6N2NFA4</accession>
<dbReference type="EMBL" id="CAADRP010002263">
    <property type="protein sequence ID" value="VFU64951.1"/>
    <property type="molecule type" value="Genomic_DNA"/>
</dbReference>
<proteinExistence type="predicted"/>
<protein>
    <submittedName>
        <fullName evidence="2">Uncharacterized protein</fullName>
    </submittedName>
</protein>
<gene>
    <name evidence="2" type="ORF">SVIM_LOCUS497935</name>
</gene>
<dbReference type="AlphaFoldDB" id="A0A6N2NFA4"/>
<reference evidence="2" key="1">
    <citation type="submission" date="2019-03" db="EMBL/GenBank/DDBJ databases">
        <authorList>
            <person name="Mank J."/>
            <person name="Almeida P."/>
        </authorList>
    </citation>
    <scope>NUCLEOTIDE SEQUENCE</scope>
    <source>
        <strain evidence="2">78183</strain>
    </source>
</reference>
<organism evidence="2">
    <name type="scientific">Salix viminalis</name>
    <name type="common">Common osier</name>
    <name type="synonym">Basket willow</name>
    <dbReference type="NCBI Taxonomy" id="40686"/>
    <lineage>
        <taxon>Eukaryota</taxon>
        <taxon>Viridiplantae</taxon>
        <taxon>Streptophyta</taxon>
        <taxon>Embryophyta</taxon>
        <taxon>Tracheophyta</taxon>
        <taxon>Spermatophyta</taxon>
        <taxon>Magnoliopsida</taxon>
        <taxon>eudicotyledons</taxon>
        <taxon>Gunneridae</taxon>
        <taxon>Pentapetalae</taxon>
        <taxon>rosids</taxon>
        <taxon>fabids</taxon>
        <taxon>Malpighiales</taxon>
        <taxon>Salicaceae</taxon>
        <taxon>Saliceae</taxon>
        <taxon>Salix</taxon>
    </lineage>
</organism>
<name>A0A6N2NFA4_SALVM</name>